<feature type="compositionally biased region" description="Polar residues" evidence="1">
    <location>
        <begin position="22"/>
        <end position="33"/>
    </location>
</feature>
<organism evidence="2 3">
    <name type="scientific">Tropilaelaps mercedesae</name>
    <dbReference type="NCBI Taxonomy" id="418985"/>
    <lineage>
        <taxon>Eukaryota</taxon>
        <taxon>Metazoa</taxon>
        <taxon>Ecdysozoa</taxon>
        <taxon>Arthropoda</taxon>
        <taxon>Chelicerata</taxon>
        <taxon>Arachnida</taxon>
        <taxon>Acari</taxon>
        <taxon>Parasitiformes</taxon>
        <taxon>Mesostigmata</taxon>
        <taxon>Gamasina</taxon>
        <taxon>Dermanyssoidea</taxon>
        <taxon>Laelapidae</taxon>
        <taxon>Tropilaelaps</taxon>
    </lineage>
</organism>
<gene>
    <name evidence="2" type="ORF">BIW11_04077</name>
</gene>
<feature type="region of interest" description="Disordered" evidence="1">
    <location>
        <begin position="1"/>
        <end position="33"/>
    </location>
</feature>
<dbReference type="EMBL" id="MNPL01015917">
    <property type="protein sequence ID" value="OQR70868.1"/>
    <property type="molecule type" value="Genomic_DNA"/>
</dbReference>
<evidence type="ECO:0000313" key="2">
    <source>
        <dbReference type="EMBL" id="OQR70868.1"/>
    </source>
</evidence>
<protein>
    <submittedName>
        <fullName evidence="2">Uncharacterized protein</fullName>
    </submittedName>
</protein>
<sequence>MGNTAATKKGDSAENGGAQPKLSRQTSSSSAVTGEQTITLIYPCFL</sequence>
<keyword evidence="3" id="KW-1185">Reference proteome</keyword>
<dbReference type="AlphaFoldDB" id="A0A1V9XBX8"/>
<evidence type="ECO:0000256" key="1">
    <source>
        <dbReference type="SAM" id="MobiDB-lite"/>
    </source>
</evidence>
<accession>A0A1V9XBX8</accession>
<comment type="caution">
    <text evidence="2">The sequence shown here is derived from an EMBL/GenBank/DDBJ whole genome shotgun (WGS) entry which is preliminary data.</text>
</comment>
<proteinExistence type="predicted"/>
<dbReference type="Proteomes" id="UP000192247">
    <property type="component" value="Unassembled WGS sequence"/>
</dbReference>
<dbReference type="InParanoid" id="A0A1V9XBX8"/>
<name>A0A1V9XBX8_9ACAR</name>
<reference evidence="2 3" key="1">
    <citation type="journal article" date="2017" name="Gigascience">
        <title>Draft genome of the honey bee ectoparasitic mite, Tropilaelaps mercedesae, is shaped by the parasitic life history.</title>
        <authorList>
            <person name="Dong X."/>
            <person name="Armstrong S.D."/>
            <person name="Xia D."/>
            <person name="Makepeace B.L."/>
            <person name="Darby A.C."/>
            <person name="Kadowaki T."/>
        </authorList>
    </citation>
    <scope>NUCLEOTIDE SEQUENCE [LARGE SCALE GENOMIC DNA]</scope>
    <source>
        <strain evidence="2">Wuxi-XJTLU</strain>
    </source>
</reference>
<evidence type="ECO:0000313" key="3">
    <source>
        <dbReference type="Proteomes" id="UP000192247"/>
    </source>
</evidence>